<dbReference type="GeneID" id="31767082"/>
<evidence type="ECO:0000313" key="3">
    <source>
        <dbReference type="EMBL" id="ABQ07172.1"/>
    </source>
</evidence>
<keyword evidence="2" id="KW-0812">Transmembrane</keyword>
<sequence>MTLAAQIVWLFVLAVPIACISWTVTHEEIFREPHEWCVKRSKNDRYILSRKFFYLLTCEYCFSHYVTIAFLILCNYKLLLNDWKGYILAGFSLVFIANVYMSFFALLRQAIKKEKVEIEKIETETDNEKNVTQNKNTFN</sequence>
<dbReference type="eggNOG" id="ENOG5032CJG">
    <property type="taxonomic scope" value="Bacteria"/>
</dbReference>
<evidence type="ECO:0008006" key="5">
    <source>
        <dbReference type="Google" id="ProtNLM"/>
    </source>
</evidence>
<feature type="transmembrane region" description="Helical" evidence="2">
    <location>
        <begin position="6"/>
        <end position="24"/>
    </location>
</feature>
<evidence type="ECO:0000313" key="4">
    <source>
        <dbReference type="Proteomes" id="UP000006694"/>
    </source>
</evidence>
<dbReference type="STRING" id="376686.Fjoh_4164"/>
<feature type="transmembrane region" description="Helical" evidence="2">
    <location>
        <begin position="85"/>
        <end position="107"/>
    </location>
</feature>
<evidence type="ECO:0000256" key="1">
    <source>
        <dbReference type="SAM" id="Coils"/>
    </source>
</evidence>
<keyword evidence="2" id="KW-1133">Transmembrane helix</keyword>
<dbReference type="KEGG" id="fjo:Fjoh_4164"/>
<keyword evidence="2" id="KW-0472">Membrane</keyword>
<dbReference type="HOGENOM" id="CLU_1842161_0_0_10"/>
<dbReference type="Proteomes" id="UP000006694">
    <property type="component" value="Chromosome"/>
</dbReference>
<dbReference type="OrthoDB" id="1375524at2"/>
<feature type="coiled-coil region" evidence="1">
    <location>
        <begin position="104"/>
        <end position="131"/>
    </location>
</feature>
<evidence type="ECO:0000256" key="2">
    <source>
        <dbReference type="SAM" id="Phobius"/>
    </source>
</evidence>
<protein>
    <recommendedName>
        <fullName evidence="5">DUF1360 domain-containing protein</fullName>
    </recommendedName>
</protein>
<dbReference type="RefSeq" id="WP_012026138.1">
    <property type="nucleotide sequence ID" value="NC_009441.1"/>
</dbReference>
<dbReference type="AlphaFoldDB" id="A5FC96"/>
<reference evidence="3 4" key="1">
    <citation type="journal article" date="2009" name="Appl. Environ. Microbiol.">
        <title>Novel features of the polysaccharide-digesting gliding bacterium Flavobacterium johnsoniae as revealed by genome sequence analysis.</title>
        <authorList>
            <person name="McBride M.J."/>
            <person name="Xie G."/>
            <person name="Martens E.C."/>
            <person name="Lapidus A."/>
            <person name="Henrissat B."/>
            <person name="Rhodes R.G."/>
            <person name="Goltsman E."/>
            <person name="Wang W."/>
            <person name="Xu J."/>
            <person name="Hunnicutt D.W."/>
            <person name="Staroscik A.M."/>
            <person name="Hoover T.R."/>
            <person name="Cheng Y.Q."/>
            <person name="Stein J.L."/>
        </authorList>
    </citation>
    <scope>NUCLEOTIDE SEQUENCE [LARGE SCALE GENOMIC DNA]</scope>
    <source>
        <strain evidence="4">ATCC 17061 / DSM 2064 / JCM 8514 / BCRC 14874 / CCUG 350202 / NBRC 14942 / NCIMB 11054 / UW101</strain>
    </source>
</reference>
<feature type="transmembrane region" description="Helical" evidence="2">
    <location>
        <begin position="52"/>
        <end position="73"/>
    </location>
</feature>
<proteinExistence type="predicted"/>
<name>A5FC96_FLAJ1</name>
<keyword evidence="1" id="KW-0175">Coiled coil</keyword>
<keyword evidence="4" id="KW-1185">Reference proteome</keyword>
<accession>A5FC96</accession>
<organism evidence="3 4">
    <name type="scientific">Flavobacterium johnsoniae (strain ATCC 17061 / DSM 2064 / JCM 8514 / BCRC 14874 / CCUG 350202 / NBRC 14942 / NCIMB 11054 / UW101)</name>
    <name type="common">Cytophaga johnsonae</name>
    <dbReference type="NCBI Taxonomy" id="376686"/>
    <lineage>
        <taxon>Bacteria</taxon>
        <taxon>Pseudomonadati</taxon>
        <taxon>Bacteroidota</taxon>
        <taxon>Flavobacteriia</taxon>
        <taxon>Flavobacteriales</taxon>
        <taxon>Flavobacteriaceae</taxon>
        <taxon>Flavobacterium</taxon>
    </lineage>
</organism>
<dbReference type="EMBL" id="CP000685">
    <property type="protein sequence ID" value="ABQ07172.1"/>
    <property type="molecule type" value="Genomic_DNA"/>
</dbReference>
<gene>
    <name evidence="3" type="ordered locus">Fjoh_4164</name>
</gene>